<dbReference type="AlphaFoldDB" id="R6N220"/>
<protein>
    <recommendedName>
        <fullName evidence="3">DUF5055 domain-containing protein</fullName>
    </recommendedName>
</protein>
<dbReference type="Pfam" id="PF16478">
    <property type="entry name" value="DUF5055"/>
    <property type="match status" value="1"/>
</dbReference>
<gene>
    <name evidence="1" type="ORF">BN578_00607</name>
</gene>
<evidence type="ECO:0008006" key="3">
    <source>
        <dbReference type="Google" id="ProtNLM"/>
    </source>
</evidence>
<dbReference type="Proteomes" id="UP000018168">
    <property type="component" value="Unassembled WGS sequence"/>
</dbReference>
<evidence type="ECO:0000313" key="2">
    <source>
        <dbReference type="Proteomes" id="UP000018168"/>
    </source>
</evidence>
<evidence type="ECO:0000313" key="1">
    <source>
        <dbReference type="EMBL" id="CDC05075.1"/>
    </source>
</evidence>
<organism evidence="1 2">
    <name type="scientific">[Clostridium] leptum CAG:27</name>
    <dbReference type="NCBI Taxonomy" id="1263068"/>
    <lineage>
        <taxon>Bacteria</taxon>
        <taxon>Bacillati</taxon>
        <taxon>Bacillota</taxon>
        <taxon>Clostridia</taxon>
        <taxon>Eubacteriales</taxon>
        <taxon>Oscillospiraceae</taxon>
        <taxon>Oscillospiraceae incertae sedis</taxon>
    </lineage>
</organism>
<comment type="caution">
    <text evidence="1">The sequence shown here is derived from an EMBL/GenBank/DDBJ whole genome shotgun (WGS) entry which is preliminary data.</text>
</comment>
<sequence>MAKQLNFTYDGKDYTLEFTRRTVAEMEKKGFIASDITEKPMTTLPALFAGAFLAHHRFVKEDIINDIYSKLTKKEDLIGKLSEMYNEPILALVEEPEKAEGNLDWTATW</sequence>
<proteinExistence type="predicted"/>
<name>R6N220_9FIRM</name>
<accession>R6N220</accession>
<dbReference type="EMBL" id="CBEP010000091">
    <property type="protein sequence ID" value="CDC05075.1"/>
    <property type="molecule type" value="Genomic_DNA"/>
</dbReference>
<reference evidence="1" key="1">
    <citation type="submission" date="2012-11" db="EMBL/GenBank/DDBJ databases">
        <title>Dependencies among metagenomic species, viruses, plasmids and units of genetic variation.</title>
        <authorList>
            <person name="Nielsen H.B."/>
            <person name="Almeida M."/>
            <person name="Juncker A.S."/>
            <person name="Rasmussen S."/>
            <person name="Li J."/>
            <person name="Sunagawa S."/>
            <person name="Plichta D."/>
            <person name="Gautier L."/>
            <person name="Le Chatelier E."/>
            <person name="Peletier E."/>
            <person name="Bonde I."/>
            <person name="Nielsen T."/>
            <person name="Manichanh C."/>
            <person name="Arumugam M."/>
            <person name="Batto J."/>
            <person name="Santos M.B.Q.D."/>
            <person name="Blom N."/>
            <person name="Borruel N."/>
            <person name="Burgdorf K.S."/>
            <person name="Boumezbeur F."/>
            <person name="Casellas F."/>
            <person name="Dore J."/>
            <person name="Guarner F."/>
            <person name="Hansen T."/>
            <person name="Hildebrand F."/>
            <person name="Kaas R.S."/>
            <person name="Kennedy S."/>
            <person name="Kristiansen K."/>
            <person name="Kultima J.R."/>
            <person name="Leonard P."/>
            <person name="Levenez F."/>
            <person name="Lund O."/>
            <person name="Moumen B."/>
            <person name="Le Paslier D."/>
            <person name="Pons N."/>
            <person name="Pedersen O."/>
            <person name="Prifti E."/>
            <person name="Qin J."/>
            <person name="Raes J."/>
            <person name="Tap J."/>
            <person name="Tims S."/>
            <person name="Ussery D.W."/>
            <person name="Yamada T."/>
            <person name="MetaHit consortium"/>
            <person name="Renault P."/>
            <person name="Sicheritz-Ponten T."/>
            <person name="Bork P."/>
            <person name="Wang J."/>
            <person name="Brunak S."/>
            <person name="Ehrlich S.D."/>
        </authorList>
    </citation>
    <scope>NUCLEOTIDE SEQUENCE [LARGE SCALE GENOMIC DNA]</scope>
</reference>
<dbReference type="InterPro" id="IPR032481">
    <property type="entry name" value="DUF5055"/>
</dbReference>